<evidence type="ECO:0000313" key="2">
    <source>
        <dbReference type="Proteomes" id="UP000016426"/>
    </source>
</evidence>
<evidence type="ECO:0000313" key="1">
    <source>
        <dbReference type="EMBL" id="ERE09833.1"/>
    </source>
</evidence>
<proteinExistence type="predicted"/>
<reference evidence="1 2" key="1">
    <citation type="journal article" date="2013" name="Genome Announc.">
        <title>Genome Sequence of the Pigment-Producing Bacterium Pseudogulbenkiania ferrooxidans, Isolated from Loktak Lake.</title>
        <authorList>
            <person name="Puranik S."/>
            <person name="Talkal R."/>
            <person name="Qureshi A."/>
            <person name="Khardenavis A."/>
            <person name="Kapley A."/>
            <person name="Purohit H.J."/>
        </authorList>
    </citation>
    <scope>NUCLEOTIDE SEQUENCE [LARGE SCALE GENOMIC DNA]</scope>
    <source>
        <strain evidence="1 2">EGD-HP2</strain>
    </source>
</reference>
<accession>A0ABP2XP59</accession>
<organism evidence="1 2">
    <name type="scientific">Pseudogulbenkiania ferrooxidans EGD-HP2</name>
    <dbReference type="NCBI Taxonomy" id="1388764"/>
    <lineage>
        <taxon>Bacteria</taxon>
        <taxon>Pseudomonadati</taxon>
        <taxon>Pseudomonadota</taxon>
        <taxon>Betaproteobacteria</taxon>
        <taxon>Neisseriales</taxon>
        <taxon>Chromobacteriaceae</taxon>
        <taxon>Pseudogulbenkiania</taxon>
    </lineage>
</organism>
<name>A0ABP2XP59_9NEIS</name>
<gene>
    <name evidence="1" type="ORF">O166_05715</name>
</gene>
<keyword evidence="2" id="KW-1185">Reference proteome</keyword>
<protein>
    <submittedName>
        <fullName evidence="1">Uncharacterized protein</fullName>
    </submittedName>
</protein>
<dbReference type="Proteomes" id="UP000016426">
    <property type="component" value="Unassembled WGS sequence"/>
</dbReference>
<dbReference type="EMBL" id="AVPH01000179">
    <property type="protein sequence ID" value="ERE09833.1"/>
    <property type="molecule type" value="Genomic_DNA"/>
</dbReference>
<sequence>MPFSVMWLRAASSAAAALASSLPRLASSSNFCIDGRW</sequence>
<comment type="caution">
    <text evidence="1">The sequence shown here is derived from an EMBL/GenBank/DDBJ whole genome shotgun (WGS) entry which is preliminary data.</text>
</comment>